<dbReference type="Gene3D" id="3.40.50.280">
    <property type="entry name" value="Cobalamin-binding domain"/>
    <property type="match status" value="1"/>
</dbReference>
<evidence type="ECO:0000256" key="5">
    <source>
        <dbReference type="ARBA" id="ARBA00023014"/>
    </source>
</evidence>
<name>A0A1M6SZ08_PARC5</name>
<evidence type="ECO:0000259" key="6">
    <source>
        <dbReference type="PROSITE" id="PS51332"/>
    </source>
</evidence>
<dbReference type="InterPro" id="IPR006158">
    <property type="entry name" value="Cobalamin-bd"/>
</dbReference>
<comment type="cofactor">
    <cofactor evidence="1">
        <name>[4Fe-4S] cluster</name>
        <dbReference type="ChEBI" id="CHEBI:49883"/>
    </cofactor>
</comment>
<evidence type="ECO:0000313" key="8">
    <source>
        <dbReference type="EMBL" id="SHK49965.1"/>
    </source>
</evidence>
<dbReference type="Proteomes" id="UP000184465">
    <property type="component" value="Unassembled WGS sequence"/>
</dbReference>
<accession>A0A1M6SZ08</accession>
<dbReference type="AlphaFoldDB" id="A0A1M6SZ08"/>
<reference evidence="8 9" key="1">
    <citation type="submission" date="2016-11" db="EMBL/GenBank/DDBJ databases">
        <authorList>
            <person name="Jaros S."/>
            <person name="Januszkiewicz K."/>
            <person name="Wedrychowicz H."/>
        </authorList>
    </citation>
    <scope>NUCLEOTIDE SEQUENCE [LARGE SCALE GENOMIC DNA]</scope>
    <source>
        <strain evidence="8 9">DSM 15212</strain>
    </source>
</reference>
<dbReference type="SFLD" id="SFLDG01123">
    <property type="entry name" value="methyltransferase_(Class_B)"/>
    <property type="match status" value="1"/>
</dbReference>
<dbReference type="PROSITE" id="PS51918">
    <property type="entry name" value="RADICAL_SAM"/>
    <property type="match status" value="1"/>
</dbReference>
<keyword evidence="3" id="KW-0479">Metal-binding</keyword>
<dbReference type="GO" id="GO:0046872">
    <property type="term" value="F:metal ion binding"/>
    <property type="evidence" value="ECO:0007669"/>
    <property type="project" value="UniProtKB-KW"/>
</dbReference>
<dbReference type="InterPro" id="IPR058240">
    <property type="entry name" value="rSAM_sf"/>
</dbReference>
<dbReference type="InterPro" id="IPR036724">
    <property type="entry name" value="Cobalamin-bd_sf"/>
</dbReference>
<dbReference type="PROSITE" id="PS51332">
    <property type="entry name" value="B12_BINDING"/>
    <property type="match status" value="1"/>
</dbReference>
<proteinExistence type="predicted"/>
<keyword evidence="5" id="KW-0411">Iron-sulfur</keyword>
<sequence length="591" mass="71227">MKKQGSELMKTLLTTLNSKFIHSSLALRYLWQYNKKQFEGISIEEYTINNDLDYILSEIYTKDYDLVCFSCYIWNFEETLEIAKNLRKVNKEVKILLGGPEVSYDPKAVLEECDYIDYIIFGEGELTLNELLNLLINNRGNIFNIRGLAFREKNKIYMNEERCLIEDLDIIPFPYENLKELENRIIYYESSRGCPFNCQYCLSSTFRGVRYFSMNRIKRDLKKFIDADVKQVKFVDRTFNADKEHCLEIMKYLQKIDNGRINFHFEITAYLLDEEILDFLRSVRKGLFQFEVGVQSTYEKTLREIKRNMDFKRIKYVINELVSFNNIHLHLDLIAGLPYEDYGTFLKSFDDVYSLKPNKIQLGFLKLLKGSGIRMNHYKYGYIYKDEQPYEVMCNDYITYDEILKLKYIEEMTDEYYNSHNFDFSVDYIIKKFYKNPSSFFEDLSVFWRNMGYHHVSHGRNQLFKILIEFFKQNNFDNEDVFMEILKFDYLRNKNANLPEFFNSIEIDDFKNRCHKFLQNEENIEKYLPMYKGMTAKKIIKKVHFETFKYDILYLANNYYEDISKQESIILFNYEVDNNDFEKSEYFRVSI</sequence>
<dbReference type="Pfam" id="PF13311">
    <property type="entry name" value="DUF4080"/>
    <property type="match status" value="1"/>
</dbReference>
<dbReference type="GO" id="GO:0005829">
    <property type="term" value="C:cytosol"/>
    <property type="evidence" value="ECO:0007669"/>
    <property type="project" value="TreeGrafter"/>
</dbReference>
<dbReference type="InterPro" id="IPR025288">
    <property type="entry name" value="DUF4080"/>
</dbReference>
<gene>
    <name evidence="8" type="ORF">SAMN02745912_03494</name>
</gene>
<dbReference type="PANTHER" id="PTHR43409:SF16">
    <property type="entry name" value="SLR0320 PROTEIN"/>
    <property type="match status" value="1"/>
</dbReference>
<dbReference type="STRING" id="1121301.SAMN02745912_03494"/>
<dbReference type="SFLD" id="SFLDS00029">
    <property type="entry name" value="Radical_SAM"/>
    <property type="match status" value="1"/>
</dbReference>
<evidence type="ECO:0000256" key="2">
    <source>
        <dbReference type="ARBA" id="ARBA00022691"/>
    </source>
</evidence>
<dbReference type="InterPro" id="IPR051198">
    <property type="entry name" value="BchE-like"/>
</dbReference>
<dbReference type="SUPFAM" id="SSF52242">
    <property type="entry name" value="Cobalamin (vitamin B12)-binding domain"/>
    <property type="match status" value="1"/>
</dbReference>
<dbReference type="SFLD" id="SFLDG01082">
    <property type="entry name" value="B12-binding_domain_containing"/>
    <property type="match status" value="1"/>
</dbReference>
<organism evidence="8 9">
    <name type="scientific">Paramaledivibacter caminithermalis (strain DSM 15212 / CIP 107654 / DViRD3)</name>
    <name type="common">Clostridium caminithermale</name>
    <dbReference type="NCBI Taxonomy" id="1121301"/>
    <lineage>
        <taxon>Bacteria</taxon>
        <taxon>Bacillati</taxon>
        <taxon>Bacillota</taxon>
        <taxon>Clostridia</taxon>
        <taxon>Peptostreptococcales</taxon>
        <taxon>Caminicellaceae</taxon>
        <taxon>Paramaledivibacter</taxon>
    </lineage>
</organism>
<dbReference type="GO" id="GO:0003824">
    <property type="term" value="F:catalytic activity"/>
    <property type="evidence" value="ECO:0007669"/>
    <property type="project" value="InterPro"/>
</dbReference>
<dbReference type="CDD" id="cd02068">
    <property type="entry name" value="radical_SAM_B12_BD"/>
    <property type="match status" value="1"/>
</dbReference>
<dbReference type="Pfam" id="PF04055">
    <property type="entry name" value="Radical_SAM"/>
    <property type="match status" value="1"/>
</dbReference>
<feature type="domain" description="Radical SAM core" evidence="7">
    <location>
        <begin position="180"/>
        <end position="410"/>
    </location>
</feature>
<dbReference type="Pfam" id="PF02310">
    <property type="entry name" value="B12-binding"/>
    <property type="match status" value="1"/>
</dbReference>
<dbReference type="CDD" id="cd01335">
    <property type="entry name" value="Radical_SAM"/>
    <property type="match status" value="1"/>
</dbReference>
<keyword evidence="9" id="KW-1185">Reference proteome</keyword>
<dbReference type="InterPro" id="IPR034466">
    <property type="entry name" value="Methyltransferase_Class_B"/>
</dbReference>
<dbReference type="PANTHER" id="PTHR43409">
    <property type="entry name" value="ANAEROBIC MAGNESIUM-PROTOPORPHYRIN IX MONOMETHYL ESTER CYCLASE-RELATED"/>
    <property type="match status" value="1"/>
</dbReference>
<evidence type="ECO:0000256" key="1">
    <source>
        <dbReference type="ARBA" id="ARBA00001966"/>
    </source>
</evidence>
<evidence type="ECO:0000313" key="9">
    <source>
        <dbReference type="Proteomes" id="UP000184465"/>
    </source>
</evidence>
<dbReference type="InterPro" id="IPR007197">
    <property type="entry name" value="rSAM"/>
</dbReference>
<keyword evidence="2" id="KW-0949">S-adenosyl-L-methionine</keyword>
<dbReference type="GO" id="GO:0031419">
    <property type="term" value="F:cobalamin binding"/>
    <property type="evidence" value="ECO:0007669"/>
    <property type="project" value="InterPro"/>
</dbReference>
<evidence type="ECO:0000256" key="3">
    <source>
        <dbReference type="ARBA" id="ARBA00022723"/>
    </source>
</evidence>
<dbReference type="SMART" id="SM00729">
    <property type="entry name" value="Elp3"/>
    <property type="match status" value="1"/>
</dbReference>
<dbReference type="InterPro" id="IPR023404">
    <property type="entry name" value="rSAM_horseshoe"/>
</dbReference>
<protein>
    <submittedName>
        <fullName evidence="8">Radical SAM superfamily enzyme YgiQ, UPF0313 family</fullName>
    </submittedName>
</protein>
<evidence type="ECO:0000259" key="7">
    <source>
        <dbReference type="PROSITE" id="PS51918"/>
    </source>
</evidence>
<dbReference type="SUPFAM" id="SSF102114">
    <property type="entry name" value="Radical SAM enzymes"/>
    <property type="match status" value="1"/>
</dbReference>
<feature type="domain" description="B12-binding" evidence="6">
    <location>
        <begin position="9"/>
        <end position="142"/>
    </location>
</feature>
<dbReference type="EMBL" id="FRAG01000074">
    <property type="protein sequence ID" value="SHK49965.1"/>
    <property type="molecule type" value="Genomic_DNA"/>
</dbReference>
<dbReference type="Gene3D" id="3.80.30.20">
    <property type="entry name" value="tm_1862 like domain"/>
    <property type="match status" value="1"/>
</dbReference>
<keyword evidence="4" id="KW-0408">Iron</keyword>
<dbReference type="InterPro" id="IPR006638">
    <property type="entry name" value="Elp3/MiaA/NifB-like_rSAM"/>
</dbReference>
<evidence type="ECO:0000256" key="4">
    <source>
        <dbReference type="ARBA" id="ARBA00023004"/>
    </source>
</evidence>
<dbReference type="GO" id="GO:0051539">
    <property type="term" value="F:4 iron, 4 sulfur cluster binding"/>
    <property type="evidence" value="ECO:0007669"/>
    <property type="project" value="UniProtKB-KW"/>
</dbReference>